<reference evidence="8 9" key="1">
    <citation type="submission" date="2019-06" db="EMBL/GenBank/DDBJ databases">
        <title>Sequencing the genomes of 1000 actinobacteria strains.</title>
        <authorList>
            <person name="Klenk H.-P."/>
        </authorList>
    </citation>
    <scope>NUCLEOTIDE SEQUENCE [LARGE SCALE GENOMIC DNA]</scope>
    <source>
        <strain evidence="8 9">DSM 43186</strain>
    </source>
</reference>
<dbReference type="AlphaFoldDB" id="A0A543IPB4"/>
<evidence type="ECO:0000256" key="5">
    <source>
        <dbReference type="ARBA" id="ARBA00023136"/>
    </source>
</evidence>
<evidence type="ECO:0000256" key="1">
    <source>
        <dbReference type="ARBA" id="ARBA00004651"/>
    </source>
</evidence>
<feature type="compositionally biased region" description="Low complexity" evidence="6">
    <location>
        <begin position="501"/>
        <end position="518"/>
    </location>
</feature>
<keyword evidence="9" id="KW-1185">Reference proteome</keyword>
<evidence type="ECO:0000256" key="7">
    <source>
        <dbReference type="SAM" id="Phobius"/>
    </source>
</evidence>
<keyword evidence="3 7" id="KW-0812">Transmembrane</keyword>
<dbReference type="RefSeq" id="WP_142262408.1">
    <property type="nucleotide sequence ID" value="NZ_BMPV01000004.1"/>
</dbReference>
<name>A0A543IPB4_9ACTN</name>
<feature type="transmembrane region" description="Helical" evidence="7">
    <location>
        <begin position="74"/>
        <end position="94"/>
    </location>
</feature>
<dbReference type="GO" id="GO:0022857">
    <property type="term" value="F:transmembrane transporter activity"/>
    <property type="evidence" value="ECO:0007669"/>
    <property type="project" value="InterPro"/>
</dbReference>
<comment type="subcellular location">
    <subcellularLocation>
        <location evidence="1">Cell membrane</location>
        <topology evidence="1">Multi-pass membrane protein</topology>
    </subcellularLocation>
</comment>
<dbReference type="Gene3D" id="1.20.1250.20">
    <property type="entry name" value="MFS general substrate transporter like domains"/>
    <property type="match status" value="1"/>
</dbReference>
<feature type="transmembrane region" description="Helical" evidence="7">
    <location>
        <begin position="100"/>
        <end position="119"/>
    </location>
</feature>
<dbReference type="PANTHER" id="PTHR23513:SF18">
    <property type="entry name" value="INTEGRAL MEMBRANE PROTEIN"/>
    <property type="match status" value="1"/>
</dbReference>
<feature type="region of interest" description="Disordered" evidence="6">
    <location>
        <begin position="487"/>
        <end position="534"/>
    </location>
</feature>
<protein>
    <submittedName>
        <fullName evidence="8">Putative MFS family arabinose efflux permease</fullName>
    </submittedName>
</protein>
<evidence type="ECO:0000256" key="6">
    <source>
        <dbReference type="SAM" id="MobiDB-lite"/>
    </source>
</evidence>
<sequence length="534" mass="54664">MAGAWQRVRRAAAATARATAEACRRSYRAGRTTVDATRRAARGAGRAARRLTHAQGAGRSGLGRLIELTAAHSAGDALVTVALAGTLFFGLPVNQARGQVALYLLVTMAPFAVVAPFVGPVLDRFRSGRRYVMAGTMFARGLLCWAMAAAIGPADAVTLFPAALAVLVLSKAYNVSRAAIMPSVLPADVSLVRANARVTLFALVAAGVAGPVAAGLAAWLGPEWVLRGTTLLFLVGGVAAVRLPRHVDAPDDPADDAEAPDEAAGPYPADGETVAFAEPGHGRPRRRRGRELWRTLRTVGPVVSEAMQANIATRVQSGFLLFFLLFLVQENGLPGPPTEVTIAVLAAAAGAGGLVSSGVASWMRGRSPELISFGTLALATVTAVVAAFLFGLWTAVAVAAVAAFAQNLGKLALDAIVQREIAEEVRSSTFGVVESVLQIGWVAGGLAGLLLSGLADGPAGLGVMAAGLVAVLAHLVVARARRARAARAARRRGRPGYGGHTAPATDGRAADGGTDPGDAGSGAGDTRPLTRPHG</sequence>
<keyword evidence="2" id="KW-1003">Cell membrane</keyword>
<dbReference type="Pfam" id="PF07690">
    <property type="entry name" value="MFS_1"/>
    <property type="match status" value="1"/>
</dbReference>
<dbReference type="SUPFAM" id="SSF103473">
    <property type="entry name" value="MFS general substrate transporter"/>
    <property type="match status" value="1"/>
</dbReference>
<evidence type="ECO:0000313" key="8">
    <source>
        <dbReference type="EMBL" id="TQM72398.1"/>
    </source>
</evidence>
<comment type="caution">
    <text evidence="8">The sequence shown here is derived from an EMBL/GenBank/DDBJ whole genome shotgun (WGS) entry which is preliminary data.</text>
</comment>
<feature type="region of interest" description="Disordered" evidence="6">
    <location>
        <begin position="249"/>
        <end position="289"/>
    </location>
</feature>
<feature type="transmembrane region" description="Helical" evidence="7">
    <location>
        <begin position="457"/>
        <end position="477"/>
    </location>
</feature>
<dbReference type="PANTHER" id="PTHR23513">
    <property type="entry name" value="INTEGRAL MEMBRANE EFFLUX PROTEIN-RELATED"/>
    <property type="match status" value="1"/>
</dbReference>
<gene>
    <name evidence="8" type="ORF">FHX40_5025</name>
</gene>
<dbReference type="GO" id="GO:0005886">
    <property type="term" value="C:plasma membrane"/>
    <property type="evidence" value="ECO:0007669"/>
    <property type="project" value="UniProtKB-SubCell"/>
</dbReference>
<evidence type="ECO:0000256" key="2">
    <source>
        <dbReference type="ARBA" id="ARBA00022475"/>
    </source>
</evidence>
<evidence type="ECO:0000256" key="3">
    <source>
        <dbReference type="ARBA" id="ARBA00022692"/>
    </source>
</evidence>
<organism evidence="8 9">
    <name type="scientific">Thermopolyspora flexuosa</name>
    <dbReference type="NCBI Taxonomy" id="103836"/>
    <lineage>
        <taxon>Bacteria</taxon>
        <taxon>Bacillati</taxon>
        <taxon>Actinomycetota</taxon>
        <taxon>Actinomycetes</taxon>
        <taxon>Streptosporangiales</taxon>
        <taxon>Streptosporangiaceae</taxon>
        <taxon>Thermopolyspora</taxon>
    </lineage>
</organism>
<evidence type="ECO:0000313" key="9">
    <source>
        <dbReference type="Proteomes" id="UP000319213"/>
    </source>
</evidence>
<keyword evidence="5 7" id="KW-0472">Membrane</keyword>
<keyword evidence="4 7" id="KW-1133">Transmembrane helix</keyword>
<feature type="compositionally biased region" description="Low complexity" evidence="6">
    <location>
        <begin position="262"/>
        <end position="271"/>
    </location>
</feature>
<dbReference type="InterPro" id="IPR011701">
    <property type="entry name" value="MFS"/>
</dbReference>
<feature type="transmembrane region" description="Helical" evidence="7">
    <location>
        <begin position="196"/>
        <end position="218"/>
    </location>
</feature>
<dbReference type="EMBL" id="VFPQ01000003">
    <property type="protein sequence ID" value="TQM72398.1"/>
    <property type="molecule type" value="Genomic_DNA"/>
</dbReference>
<proteinExistence type="predicted"/>
<dbReference type="InterPro" id="IPR036259">
    <property type="entry name" value="MFS_trans_sf"/>
</dbReference>
<feature type="compositionally biased region" description="Acidic residues" evidence="6">
    <location>
        <begin position="250"/>
        <end position="261"/>
    </location>
</feature>
<evidence type="ECO:0000256" key="4">
    <source>
        <dbReference type="ARBA" id="ARBA00022989"/>
    </source>
</evidence>
<feature type="transmembrane region" description="Helical" evidence="7">
    <location>
        <begin position="340"/>
        <end position="363"/>
    </location>
</feature>
<dbReference type="OrthoDB" id="5170137at2"/>
<dbReference type="Proteomes" id="UP000319213">
    <property type="component" value="Unassembled WGS sequence"/>
</dbReference>
<feature type="transmembrane region" description="Helical" evidence="7">
    <location>
        <begin position="311"/>
        <end position="328"/>
    </location>
</feature>
<accession>A0A543IPB4</accession>